<gene>
    <name evidence="11" type="ORF">HNR32_001087</name>
</gene>
<evidence type="ECO:0000256" key="8">
    <source>
        <dbReference type="SAM" id="Phobius"/>
    </source>
</evidence>
<feature type="transmembrane region" description="Helical" evidence="8">
    <location>
        <begin position="154"/>
        <end position="172"/>
    </location>
</feature>
<keyword evidence="4" id="KW-0547">Nucleotide-binding</keyword>
<dbReference type="Pfam" id="PF06472">
    <property type="entry name" value="ABC_membrane_2"/>
    <property type="match status" value="1"/>
</dbReference>
<dbReference type="PANTHER" id="PTHR11384">
    <property type="entry name" value="ATP-BINDING CASSETTE, SUB-FAMILY D MEMBER"/>
    <property type="match status" value="1"/>
</dbReference>
<evidence type="ECO:0000259" key="10">
    <source>
        <dbReference type="PROSITE" id="PS50929"/>
    </source>
</evidence>
<dbReference type="CDD" id="cd03223">
    <property type="entry name" value="ABCD_peroxisomal_ALDP"/>
    <property type="match status" value="1"/>
</dbReference>
<name>A0A840USK5_9FIRM</name>
<dbReference type="InterPro" id="IPR003593">
    <property type="entry name" value="AAA+_ATPase"/>
</dbReference>
<dbReference type="GO" id="GO:0005886">
    <property type="term" value="C:plasma membrane"/>
    <property type="evidence" value="ECO:0007669"/>
    <property type="project" value="UniProtKB-SubCell"/>
</dbReference>
<dbReference type="GO" id="GO:0005524">
    <property type="term" value="F:ATP binding"/>
    <property type="evidence" value="ECO:0007669"/>
    <property type="project" value="UniProtKB-KW"/>
</dbReference>
<evidence type="ECO:0000256" key="5">
    <source>
        <dbReference type="ARBA" id="ARBA00022840"/>
    </source>
</evidence>
<dbReference type="InterPro" id="IPR017871">
    <property type="entry name" value="ABC_transporter-like_CS"/>
</dbReference>
<feature type="transmembrane region" description="Helical" evidence="8">
    <location>
        <begin position="273"/>
        <end position="294"/>
    </location>
</feature>
<dbReference type="SUPFAM" id="SSF52540">
    <property type="entry name" value="P-loop containing nucleoside triphosphate hydrolases"/>
    <property type="match status" value="1"/>
</dbReference>
<comment type="caution">
    <text evidence="11">The sequence shown here is derived from an EMBL/GenBank/DDBJ whole genome shotgun (WGS) entry which is preliminary data.</text>
</comment>
<comment type="subcellular location">
    <subcellularLocation>
        <location evidence="1">Cell membrane</location>
        <topology evidence="1">Multi-pass membrane protein</topology>
    </subcellularLocation>
</comment>
<dbReference type="PROSITE" id="PS50893">
    <property type="entry name" value="ABC_TRANSPORTER_2"/>
    <property type="match status" value="1"/>
</dbReference>
<feature type="transmembrane region" description="Helical" evidence="8">
    <location>
        <begin position="27"/>
        <end position="48"/>
    </location>
</feature>
<dbReference type="Proteomes" id="UP000559117">
    <property type="component" value="Unassembled WGS sequence"/>
</dbReference>
<sequence>MSIKNFKKNISPFWLLFKQYWISDEKWPACGLLAIVIILNLISVYLMLKLTDWYNEFYTILQNYSYKDFWYSAGKFTVIAFLLILLAVYALYLQQMLQIRWRTWMTNNILNKWLHNKVYYQLQNSNYITDNPDQRIQEDIDLFVKLTLNLGIGLFKQIVILIAFIALLWQLSGSFSFSVGTHHLVIPGFMVWITLIYSFFGTFITHKVGHQLINLNFNQQKYEADFRFSLMRLRENSECIAFYHGEASENLSFKNRFFNIITNFRSIMNRQKILTGMTVSYSQIAVILPLLIAAPRYFGETLPIGWFIQISTVFGRVQDALSYLVDSYTNIAEWLSVIQRLDTFNTHINNVSAIESLLQIKPADNLILKNLSIDLPNGKNIINNLNLHLAAHDDLIITGASGCGKSTLLRTLAQIWPFSQGTISIAPDSIMFLPQKPYLPLGSLRNALYYPQHDIQDNDAALEKVLYLCKLDKFINQLETIKDWSQILSLGEQQRLAFARILLNAPQWLFLDESTSALDEPTEEYIYTMLKSELPEITIISVGHRSTLLKHHKYKLTLYGSDKYNLSMIQSIQ</sequence>
<dbReference type="GO" id="GO:0016887">
    <property type="term" value="F:ATP hydrolysis activity"/>
    <property type="evidence" value="ECO:0007669"/>
    <property type="project" value="InterPro"/>
</dbReference>
<accession>A0A840USK5</accession>
<dbReference type="PANTHER" id="PTHR11384:SF59">
    <property type="entry name" value="LYSOSOMAL COBALAMIN TRANSPORTER ABCD4"/>
    <property type="match status" value="1"/>
</dbReference>
<feature type="domain" description="ABC transmembrane type-1" evidence="10">
    <location>
        <begin position="29"/>
        <end position="333"/>
    </location>
</feature>
<keyword evidence="3 8" id="KW-0812">Transmembrane</keyword>
<dbReference type="SUPFAM" id="SSF90123">
    <property type="entry name" value="ABC transporter transmembrane region"/>
    <property type="match status" value="1"/>
</dbReference>
<keyword evidence="5 11" id="KW-0067">ATP-binding</keyword>
<feature type="transmembrane region" description="Helical" evidence="8">
    <location>
        <begin position="184"/>
        <end position="204"/>
    </location>
</feature>
<evidence type="ECO:0000256" key="4">
    <source>
        <dbReference type="ARBA" id="ARBA00022741"/>
    </source>
</evidence>
<reference evidence="11 12" key="1">
    <citation type="submission" date="2020-08" db="EMBL/GenBank/DDBJ databases">
        <title>Genomic Encyclopedia of Type Strains, Phase IV (KMG-IV): sequencing the most valuable type-strain genomes for metagenomic binning, comparative biology and taxonomic classification.</title>
        <authorList>
            <person name="Goeker M."/>
        </authorList>
    </citation>
    <scope>NUCLEOTIDE SEQUENCE [LARGE SCALE GENOMIC DNA]</scope>
    <source>
        <strain evidence="11 12">DSM 24661</strain>
    </source>
</reference>
<keyword evidence="7 8" id="KW-0472">Membrane</keyword>
<evidence type="ECO:0000313" key="12">
    <source>
        <dbReference type="Proteomes" id="UP000559117"/>
    </source>
</evidence>
<dbReference type="RefSeq" id="WP_183860414.1">
    <property type="nucleotide sequence ID" value="NZ_JACHFH010000010.1"/>
</dbReference>
<organism evidence="11 12">
    <name type="scientific">Pectinatus brassicae</name>
    <dbReference type="NCBI Taxonomy" id="862415"/>
    <lineage>
        <taxon>Bacteria</taxon>
        <taxon>Bacillati</taxon>
        <taxon>Bacillota</taxon>
        <taxon>Negativicutes</taxon>
        <taxon>Selenomonadales</taxon>
        <taxon>Selenomonadaceae</taxon>
        <taxon>Pectinatus</taxon>
    </lineage>
</organism>
<dbReference type="InterPro" id="IPR011527">
    <property type="entry name" value="ABC1_TM_dom"/>
</dbReference>
<dbReference type="Gene3D" id="1.20.1560.10">
    <property type="entry name" value="ABC transporter type 1, transmembrane domain"/>
    <property type="match status" value="1"/>
</dbReference>
<evidence type="ECO:0000256" key="2">
    <source>
        <dbReference type="ARBA" id="ARBA00022448"/>
    </source>
</evidence>
<evidence type="ECO:0000256" key="7">
    <source>
        <dbReference type="ARBA" id="ARBA00023136"/>
    </source>
</evidence>
<dbReference type="GO" id="GO:0140359">
    <property type="term" value="F:ABC-type transporter activity"/>
    <property type="evidence" value="ECO:0007669"/>
    <property type="project" value="InterPro"/>
</dbReference>
<dbReference type="InterPro" id="IPR027417">
    <property type="entry name" value="P-loop_NTPase"/>
</dbReference>
<keyword evidence="12" id="KW-1185">Reference proteome</keyword>
<dbReference type="PROSITE" id="PS00211">
    <property type="entry name" value="ABC_TRANSPORTER_1"/>
    <property type="match status" value="1"/>
</dbReference>
<feature type="domain" description="ABC transporter" evidence="9">
    <location>
        <begin position="366"/>
        <end position="572"/>
    </location>
</feature>
<dbReference type="SMART" id="SM00382">
    <property type="entry name" value="AAA"/>
    <property type="match status" value="1"/>
</dbReference>
<evidence type="ECO:0000256" key="6">
    <source>
        <dbReference type="ARBA" id="ARBA00022989"/>
    </source>
</evidence>
<dbReference type="InterPro" id="IPR036640">
    <property type="entry name" value="ABC1_TM_sf"/>
</dbReference>
<evidence type="ECO:0000256" key="3">
    <source>
        <dbReference type="ARBA" id="ARBA00022692"/>
    </source>
</evidence>
<evidence type="ECO:0000259" key="9">
    <source>
        <dbReference type="PROSITE" id="PS50893"/>
    </source>
</evidence>
<dbReference type="Pfam" id="PF00005">
    <property type="entry name" value="ABC_tran"/>
    <property type="match status" value="1"/>
</dbReference>
<keyword evidence="6 8" id="KW-1133">Transmembrane helix</keyword>
<dbReference type="Gene3D" id="3.40.50.300">
    <property type="entry name" value="P-loop containing nucleotide triphosphate hydrolases"/>
    <property type="match status" value="1"/>
</dbReference>
<dbReference type="InterPro" id="IPR050835">
    <property type="entry name" value="ABC_transporter_sub-D"/>
</dbReference>
<feature type="transmembrane region" description="Helical" evidence="8">
    <location>
        <begin position="68"/>
        <end position="92"/>
    </location>
</feature>
<evidence type="ECO:0000256" key="1">
    <source>
        <dbReference type="ARBA" id="ARBA00004651"/>
    </source>
</evidence>
<evidence type="ECO:0000313" key="11">
    <source>
        <dbReference type="EMBL" id="MBB5335943.1"/>
    </source>
</evidence>
<dbReference type="AlphaFoldDB" id="A0A840USK5"/>
<dbReference type="EMBL" id="JACHFH010000010">
    <property type="protein sequence ID" value="MBB5335943.1"/>
    <property type="molecule type" value="Genomic_DNA"/>
</dbReference>
<dbReference type="InterPro" id="IPR003439">
    <property type="entry name" value="ABC_transporter-like_ATP-bd"/>
</dbReference>
<keyword evidence="2" id="KW-0813">Transport</keyword>
<protein>
    <submittedName>
        <fullName evidence="11">Putative ATP-binding cassette transporter</fullName>
    </submittedName>
</protein>
<proteinExistence type="predicted"/>
<dbReference type="PROSITE" id="PS50929">
    <property type="entry name" value="ABC_TM1F"/>
    <property type="match status" value="1"/>
</dbReference>